<dbReference type="EMBL" id="CP022385">
    <property type="protein sequence ID" value="ATA85248.1"/>
    <property type="molecule type" value="Genomic_DNA"/>
</dbReference>
<dbReference type="Gene3D" id="3.40.390.10">
    <property type="entry name" value="Collagenase (Catalytic Domain)"/>
    <property type="match status" value="1"/>
</dbReference>
<keyword evidence="4" id="KW-1185">Reference proteome</keyword>
<dbReference type="RefSeq" id="WP_002680457.1">
    <property type="nucleotide sequence ID" value="NZ_CP022385.1"/>
</dbReference>
<dbReference type="KEGG" id="cspu:CGC55_12410"/>
<dbReference type="Proteomes" id="UP000217301">
    <property type="component" value="Chromosome"/>
</dbReference>
<reference evidence="3 5" key="3">
    <citation type="submission" date="2018-06" db="EMBL/GenBank/DDBJ databases">
        <authorList>
            <consortium name="Pathogen Informatics"/>
            <person name="Doyle S."/>
        </authorList>
    </citation>
    <scope>NUCLEOTIDE SEQUENCE [LARGE SCALE GENOMIC DNA]</scope>
    <source>
        <strain evidence="3 5">NCTC11653</strain>
    </source>
</reference>
<evidence type="ECO:0000256" key="1">
    <source>
        <dbReference type="SAM" id="SignalP"/>
    </source>
</evidence>
<keyword evidence="1" id="KW-0732">Signal</keyword>
<evidence type="ECO:0000313" key="4">
    <source>
        <dbReference type="Proteomes" id="UP000217301"/>
    </source>
</evidence>
<dbReference type="Pfam" id="PF13585">
    <property type="entry name" value="CHU_C"/>
    <property type="match status" value="1"/>
</dbReference>
<accession>A0AAX2I998</accession>
<organism evidence="3 5">
    <name type="scientific">Capnocytophaga sputigena</name>
    <dbReference type="NCBI Taxonomy" id="1019"/>
    <lineage>
        <taxon>Bacteria</taxon>
        <taxon>Pseudomonadati</taxon>
        <taxon>Bacteroidota</taxon>
        <taxon>Flavobacteriia</taxon>
        <taxon>Flavobacteriales</taxon>
        <taxon>Flavobacteriaceae</taxon>
        <taxon>Capnocytophaga</taxon>
    </lineage>
</organism>
<reference evidence="2" key="1">
    <citation type="journal article" date="2017" name="Genome Announc.">
        <title>Twelve Complete Reference Genomes of Clinical Isolates in the Capnocytophaga Genus.</title>
        <authorList>
            <person name="Villarma A."/>
            <person name="Gulvik C.A."/>
            <person name="Rowe L.A."/>
            <person name="Sheth M."/>
            <person name="Juieng P."/>
            <person name="Nicholson A.C."/>
            <person name="Loparev V.N."/>
            <person name="McQuiston J.R."/>
        </authorList>
    </citation>
    <scope>NUCLEOTIDE SEQUENCE</scope>
    <source>
        <strain evidence="2">KC1668</strain>
    </source>
</reference>
<gene>
    <name evidence="2" type="ORF">CGC55_12410</name>
    <name evidence="3" type="ORF">NCTC11653_00545</name>
</gene>
<proteinExistence type="predicted"/>
<dbReference type="EMBL" id="UAVP01000003">
    <property type="protein sequence ID" value="SQA74652.1"/>
    <property type="molecule type" value="Genomic_DNA"/>
</dbReference>
<protein>
    <submittedName>
        <fullName evidence="2">Metallopeptidase</fullName>
    </submittedName>
</protein>
<evidence type="ECO:0000313" key="5">
    <source>
        <dbReference type="Proteomes" id="UP000249902"/>
    </source>
</evidence>
<evidence type="ECO:0000313" key="2">
    <source>
        <dbReference type="EMBL" id="ATA85248.1"/>
    </source>
</evidence>
<reference evidence="4" key="2">
    <citation type="submission" date="2017-06" db="EMBL/GenBank/DDBJ databases">
        <title>Capnocytophaga spp. assemblies.</title>
        <authorList>
            <person name="Gulvik C.A."/>
        </authorList>
    </citation>
    <scope>NUCLEOTIDE SEQUENCE [LARGE SCALE GENOMIC DNA]</scope>
    <source>
        <strain evidence="4">KC1668</strain>
    </source>
</reference>
<dbReference type="InterPro" id="IPR024079">
    <property type="entry name" value="MetalloPept_cat_dom_sf"/>
</dbReference>
<dbReference type="AlphaFoldDB" id="A0AAX2I998"/>
<evidence type="ECO:0000313" key="3">
    <source>
        <dbReference type="EMBL" id="SQA74652.1"/>
    </source>
</evidence>
<dbReference type="GO" id="GO:0008237">
    <property type="term" value="F:metallopeptidase activity"/>
    <property type="evidence" value="ECO:0007669"/>
    <property type="project" value="InterPro"/>
</dbReference>
<dbReference type="Proteomes" id="UP000249902">
    <property type="component" value="Unassembled WGS sequence"/>
</dbReference>
<feature type="chain" id="PRO_5043365333" evidence="1">
    <location>
        <begin position="20"/>
        <end position="1006"/>
    </location>
</feature>
<dbReference type="SUPFAM" id="SSF55486">
    <property type="entry name" value="Metalloproteases ('zincins'), catalytic domain"/>
    <property type="match status" value="1"/>
</dbReference>
<dbReference type="Pfam" id="PF13582">
    <property type="entry name" value="Reprolysin_3"/>
    <property type="match status" value="1"/>
</dbReference>
<sequence length="1006" mass="112554">MKHFFSLWLFILFFVGAQAQTAETYLKEIAKKQQLDIQWQERKTSLASEGIRSFVGYCEGNFVATLSVGSKALSGSFHYRDKSYEISLQKGKLVFLPNEKFECGTTDTPHSHPSPSTARPAILAEETAPTIANTQTLRVYRLAMHIPYSTFSTGHLEKNVQKVKTFWADTEAFLNEMYLRDLGVRFEVVKDERLIIKDEKDETFNTKHRADYVINHSTNVINRLIGENSYDAGITLAYTISLYKGIRGLADNINGVYKANTKAAAVAVLTKEVIAHEIGHLFGGRHTFGNYNGSEAYDSEKTEYSRGTSVMSYGSPRDFFSLSSIQRIRERLTKVPVKAHDKTFTTQAPRINHSEIKNHYTIPKGTFFQFYIPATDPDSEQLLYNVNQHDVRNGDETPITQYIIYKSTPANPVTIKTEYHENLGDVVANSGLAQQTTGTFTFWLGVSDAPLQSSANYIVQYDLAETKVTVKDATPFKITSTPKNKYKGGDKFILTWSVDNTIFKDTKVRILLSDDLGKTFKYIVVAETDNSGSKEITLPNINTDKAVLKVEVIDGLAFDLTNYNPKNGGFTIEKNPALPEPLLWASLPNHLMLSCEQSIPAVTLPTVTGGCTPAVTLQKEERIKGNCDYTYTIKRIFIATDSCNQTLTYTQTISVTDKTRPTFVGTLPQDISIKEGKTIPAQVTLTATDNCGTAAVTTSHKEEKDAKGKLTKLIYTWIAKDACGNVSTHQQIITIEPKKIPTLTWVSVPKNVTVNCAKAIPAVQTPTTQGGCAKVVITRTDKELNKRCFNNFTLERTFTASDGCHTITYTQRITIADKTPPTFVGDLPQDLTIEEGTTIPQQQSISAEDTCAGQPTVTMSPKEETITNGKLSKVVYTWIARDVCGNQRVHKQTITIKPKSQEPPHIDSHPDEVVIYNAVSTEKGSDNYFRIENTDENRPITLFIFDEMGLKVYESNYYQQNGEYFRGYPNIKGVVGSKRLAGTYFYVLTYYFNGQQQTKKGFLYVR</sequence>
<feature type="signal peptide" evidence="1">
    <location>
        <begin position="1"/>
        <end position="19"/>
    </location>
</feature>
<name>A0AAX2I998_CAPSP</name>